<feature type="compositionally biased region" description="Basic and acidic residues" evidence="1">
    <location>
        <begin position="1"/>
        <end position="11"/>
    </location>
</feature>
<feature type="region of interest" description="Disordered" evidence="1">
    <location>
        <begin position="1"/>
        <end position="46"/>
    </location>
</feature>
<organism evidence="2 3">
    <name type="scientific">Eumeta variegata</name>
    <name type="common">Bagworm moth</name>
    <name type="synonym">Eumeta japonica</name>
    <dbReference type="NCBI Taxonomy" id="151549"/>
    <lineage>
        <taxon>Eukaryota</taxon>
        <taxon>Metazoa</taxon>
        <taxon>Ecdysozoa</taxon>
        <taxon>Arthropoda</taxon>
        <taxon>Hexapoda</taxon>
        <taxon>Insecta</taxon>
        <taxon>Pterygota</taxon>
        <taxon>Neoptera</taxon>
        <taxon>Endopterygota</taxon>
        <taxon>Lepidoptera</taxon>
        <taxon>Glossata</taxon>
        <taxon>Ditrysia</taxon>
        <taxon>Tineoidea</taxon>
        <taxon>Psychidae</taxon>
        <taxon>Oiketicinae</taxon>
        <taxon>Eumeta</taxon>
    </lineage>
</organism>
<reference evidence="2 3" key="1">
    <citation type="journal article" date="2019" name="Commun. Biol.">
        <title>The bagworm genome reveals a unique fibroin gene that provides high tensile strength.</title>
        <authorList>
            <person name="Kono N."/>
            <person name="Nakamura H."/>
            <person name="Ohtoshi R."/>
            <person name="Tomita M."/>
            <person name="Numata K."/>
            <person name="Arakawa K."/>
        </authorList>
    </citation>
    <scope>NUCLEOTIDE SEQUENCE [LARGE SCALE GENOMIC DNA]</scope>
</reference>
<feature type="region of interest" description="Disordered" evidence="1">
    <location>
        <begin position="147"/>
        <end position="171"/>
    </location>
</feature>
<gene>
    <name evidence="2" type="ORF">EVAR_33721_1</name>
</gene>
<evidence type="ECO:0000256" key="1">
    <source>
        <dbReference type="SAM" id="MobiDB-lite"/>
    </source>
</evidence>
<dbReference type="OrthoDB" id="7477776at2759"/>
<evidence type="ECO:0000313" key="2">
    <source>
        <dbReference type="EMBL" id="GBP41730.1"/>
    </source>
</evidence>
<dbReference type="EMBL" id="BGZK01000405">
    <property type="protein sequence ID" value="GBP41730.1"/>
    <property type="molecule type" value="Genomic_DNA"/>
</dbReference>
<proteinExistence type="predicted"/>
<feature type="compositionally biased region" description="Basic residues" evidence="1">
    <location>
        <begin position="26"/>
        <end position="41"/>
    </location>
</feature>
<comment type="caution">
    <text evidence="2">The sequence shown here is derived from an EMBL/GenBank/DDBJ whole genome shotgun (WGS) entry which is preliminary data.</text>
</comment>
<name>A0A4C1VT91_EUMVA</name>
<sequence length="185" mass="20872">MEKQEKENQKMERKRKREEKREHALKTKKGKGVGKKSKNINKNKENIDIKTETENAKEKNIKTEIETDSKLRILSNIVIVTCDVCRRLADKNKLLLQPPRHTPPHCSHFKLTDSNIESPSLRSSESRGPVTTAVANAMTMSATEGLTCPSTHGAGDSIQVKNSSVWPSPDVARIEPSTRFEDRKL</sequence>
<dbReference type="Proteomes" id="UP000299102">
    <property type="component" value="Unassembled WGS sequence"/>
</dbReference>
<evidence type="ECO:0000313" key="3">
    <source>
        <dbReference type="Proteomes" id="UP000299102"/>
    </source>
</evidence>
<dbReference type="AlphaFoldDB" id="A0A4C1VT91"/>
<accession>A0A4C1VT91</accession>
<protein>
    <submittedName>
        <fullName evidence="2">Uncharacterized protein</fullName>
    </submittedName>
</protein>
<keyword evidence="3" id="KW-1185">Reference proteome</keyword>